<dbReference type="EMBL" id="JACBKZ010000012">
    <property type="protein sequence ID" value="KAF5938102.1"/>
    <property type="molecule type" value="Genomic_DNA"/>
</dbReference>
<accession>A0A7J7GBH5</accession>
<dbReference type="Proteomes" id="UP000593564">
    <property type="component" value="Unassembled WGS sequence"/>
</dbReference>
<evidence type="ECO:0000256" key="1">
    <source>
        <dbReference type="SAM" id="MobiDB-lite"/>
    </source>
</evidence>
<protein>
    <submittedName>
        <fullName evidence="2">Uncharacterized protein</fullName>
    </submittedName>
</protein>
<proteinExistence type="predicted"/>
<evidence type="ECO:0000313" key="2">
    <source>
        <dbReference type="EMBL" id="KAF5938102.1"/>
    </source>
</evidence>
<comment type="caution">
    <text evidence="2">The sequence shown here is derived from an EMBL/GenBank/DDBJ whole genome shotgun (WGS) entry which is preliminary data.</text>
</comment>
<keyword evidence="3" id="KW-1185">Reference proteome</keyword>
<organism evidence="2 3">
    <name type="scientific">Camellia sinensis</name>
    <name type="common">Tea plant</name>
    <name type="synonym">Thea sinensis</name>
    <dbReference type="NCBI Taxonomy" id="4442"/>
    <lineage>
        <taxon>Eukaryota</taxon>
        <taxon>Viridiplantae</taxon>
        <taxon>Streptophyta</taxon>
        <taxon>Embryophyta</taxon>
        <taxon>Tracheophyta</taxon>
        <taxon>Spermatophyta</taxon>
        <taxon>Magnoliopsida</taxon>
        <taxon>eudicotyledons</taxon>
        <taxon>Gunneridae</taxon>
        <taxon>Pentapetalae</taxon>
        <taxon>asterids</taxon>
        <taxon>Ericales</taxon>
        <taxon>Theaceae</taxon>
        <taxon>Camellia</taxon>
    </lineage>
</organism>
<reference evidence="2 3" key="2">
    <citation type="submission" date="2020-07" db="EMBL/GenBank/DDBJ databases">
        <title>Genome assembly of wild tea tree DASZ reveals pedigree and selection history of tea varieties.</title>
        <authorList>
            <person name="Zhang W."/>
        </authorList>
    </citation>
    <scope>NUCLEOTIDE SEQUENCE [LARGE SCALE GENOMIC DNA]</scope>
    <source>
        <strain evidence="3">cv. G240</strain>
        <tissue evidence="2">Leaf</tissue>
    </source>
</reference>
<evidence type="ECO:0000313" key="3">
    <source>
        <dbReference type="Proteomes" id="UP000593564"/>
    </source>
</evidence>
<gene>
    <name evidence="2" type="ORF">HYC85_025608</name>
</gene>
<reference evidence="3" key="1">
    <citation type="journal article" date="2020" name="Nat. Commun.">
        <title>Genome assembly of wild tea tree DASZ reveals pedigree and selection history of tea varieties.</title>
        <authorList>
            <person name="Zhang W."/>
            <person name="Zhang Y."/>
            <person name="Qiu H."/>
            <person name="Guo Y."/>
            <person name="Wan H."/>
            <person name="Zhang X."/>
            <person name="Scossa F."/>
            <person name="Alseekh S."/>
            <person name="Zhang Q."/>
            <person name="Wang P."/>
            <person name="Xu L."/>
            <person name="Schmidt M.H."/>
            <person name="Jia X."/>
            <person name="Li D."/>
            <person name="Zhu A."/>
            <person name="Guo F."/>
            <person name="Chen W."/>
            <person name="Ni D."/>
            <person name="Usadel B."/>
            <person name="Fernie A.R."/>
            <person name="Wen W."/>
        </authorList>
    </citation>
    <scope>NUCLEOTIDE SEQUENCE [LARGE SCALE GENOMIC DNA]</scope>
    <source>
        <strain evidence="3">cv. G240</strain>
    </source>
</reference>
<feature type="region of interest" description="Disordered" evidence="1">
    <location>
        <begin position="122"/>
        <end position="146"/>
    </location>
</feature>
<dbReference type="AlphaFoldDB" id="A0A7J7GBH5"/>
<sequence>MPCEASPHITGHGLRPPASDFIPSAMDIAGRHSLLLIFCASCDSWYPPFLPSIHVYGGISLLTSLFDKLYKRELYKRESPLLDLGLVITGIRLCFVIVNGKKNSTNSWLPSYLWPIVGSEGRTESGAQTRQPIKQRPPSREAEGTTTGFEKAIHCWTPSKRWLTVGLGL</sequence>
<name>A0A7J7GBH5_CAMSI</name>